<evidence type="ECO:0000256" key="16">
    <source>
        <dbReference type="PROSITE-ProRule" id="PRU10141"/>
    </source>
</evidence>
<keyword evidence="10" id="KW-0418">Kinase</keyword>
<dbReference type="Gene3D" id="3.30.200.20">
    <property type="entry name" value="Phosphorylase Kinase, domain 1"/>
    <property type="match status" value="1"/>
</dbReference>
<feature type="domain" description="Protein kinase" evidence="20">
    <location>
        <begin position="143"/>
        <end position="432"/>
    </location>
</feature>
<dbReference type="SUPFAM" id="SSF49899">
    <property type="entry name" value="Concanavalin A-like lectins/glucanases"/>
    <property type="match status" value="1"/>
</dbReference>
<keyword evidence="8" id="KW-0430">Lectin</keyword>
<keyword evidence="6 19" id="KW-0812">Transmembrane</keyword>
<dbReference type="Pfam" id="PF00069">
    <property type="entry name" value="Pkinase"/>
    <property type="match status" value="1"/>
</dbReference>
<protein>
    <recommendedName>
        <fullName evidence="20">Protein kinase domain-containing protein</fullName>
    </recommendedName>
</protein>
<dbReference type="InterPro" id="IPR001220">
    <property type="entry name" value="Legume_lectin_dom"/>
</dbReference>
<accession>A0A0E0GXD6</accession>
<feature type="binding site" evidence="16">
    <location>
        <position position="173"/>
    </location>
    <ligand>
        <name>ATP</name>
        <dbReference type="ChEBI" id="CHEBI:30616"/>
    </ligand>
</feature>
<dbReference type="Gene3D" id="2.60.120.200">
    <property type="match status" value="1"/>
</dbReference>
<dbReference type="HOGENOM" id="CLU_000288_21_4_1"/>
<keyword evidence="14" id="KW-0675">Receptor</keyword>
<reference evidence="21" key="2">
    <citation type="submission" date="2018-04" db="EMBL/GenBank/DDBJ databases">
        <title>OnivRS2 (Oryza nivara Reference Sequence Version 2).</title>
        <authorList>
            <person name="Zhang J."/>
            <person name="Kudrna D."/>
            <person name="Lee S."/>
            <person name="Talag J."/>
            <person name="Rajasekar S."/>
            <person name="Welchert J."/>
            <person name="Hsing Y.-I."/>
            <person name="Wing R.A."/>
        </authorList>
    </citation>
    <scope>NUCLEOTIDE SEQUENCE [LARGE SCALE GENOMIC DNA]</scope>
    <source>
        <strain evidence="21">SL10</strain>
    </source>
</reference>
<dbReference type="Proteomes" id="UP000006591">
    <property type="component" value="Chromosome 4"/>
</dbReference>
<keyword evidence="22" id="KW-1185">Reference proteome</keyword>
<dbReference type="InterPro" id="IPR011009">
    <property type="entry name" value="Kinase-like_dom_sf"/>
</dbReference>
<dbReference type="AlphaFoldDB" id="A0A0E0GXD6"/>
<feature type="region of interest" description="Disordered" evidence="18">
    <location>
        <begin position="446"/>
        <end position="468"/>
    </location>
</feature>
<proteinExistence type="inferred from homology"/>
<dbReference type="InterPro" id="IPR050528">
    <property type="entry name" value="L-type_Lectin-RKs"/>
</dbReference>
<evidence type="ECO:0000256" key="7">
    <source>
        <dbReference type="ARBA" id="ARBA00022729"/>
    </source>
</evidence>
<evidence type="ECO:0000259" key="20">
    <source>
        <dbReference type="PROSITE" id="PS50011"/>
    </source>
</evidence>
<evidence type="ECO:0000256" key="5">
    <source>
        <dbReference type="ARBA" id="ARBA00022679"/>
    </source>
</evidence>
<dbReference type="PROSITE" id="PS00108">
    <property type="entry name" value="PROTEIN_KINASE_ST"/>
    <property type="match status" value="1"/>
</dbReference>
<dbReference type="GO" id="GO:0004674">
    <property type="term" value="F:protein serine/threonine kinase activity"/>
    <property type="evidence" value="ECO:0007669"/>
    <property type="project" value="UniProtKB-KW"/>
</dbReference>
<dbReference type="EnsemblPlants" id="ONIVA04G01180.1">
    <property type="protein sequence ID" value="ONIVA04G01180.1"/>
    <property type="gene ID" value="ONIVA04G01180"/>
</dbReference>
<dbReference type="SUPFAM" id="SSF56112">
    <property type="entry name" value="Protein kinase-like (PK-like)"/>
    <property type="match status" value="1"/>
</dbReference>
<keyword evidence="12 19" id="KW-1133">Transmembrane helix</keyword>
<comment type="similarity">
    <text evidence="17">Belongs to the protein kinase superfamily.</text>
</comment>
<evidence type="ECO:0000256" key="8">
    <source>
        <dbReference type="ARBA" id="ARBA00022734"/>
    </source>
</evidence>
<keyword evidence="17" id="KW-0723">Serine/threonine-protein kinase</keyword>
<evidence type="ECO:0000313" key="22">
    <source>
        <dbReference type="Proteomes" id="UP000006591"/>
    </source>
</evidence>
<dbReference type="PANTHER" id="PTHR27007">
    <property type="match status" value="1"/>
</dbReference>
<dbReference type="SMART" id="SM00220">
    <property type="entry name" value="S_TKc"/>
    <property type="match status" value="1"/>
</dbReference>
<evidence type="ECO:0000256" key="9">
    <source>
        <dbReference type="ARBA" id="ARBA00022741"/>
    </source>
</evidence>
<dbReference type="Pfam" id="PF00139">
    <property type="entry name" value="Lectin_legB"/>
    <property type="match status" value="1"/>
</dbReference>
<dbReference type="InterPro" id="IPR008271">
    <property type="entry name" value="Ser/Thr_kinase_AS"/>
</dbReference>
<evidence type="ECO:0000256" key="3">
    <source>
        <dbReference type="ARBA" id="ARBA00010217"/>
    </source>
</evidence>
<organism evidence="21">
    <name type="scientific">Oryza nivara</name>
    <name type="common">Indian wild rice</name>
    <name type="synonym">Oryza sativa f. spontanea</name>
    <dbReference type="NCBI Taxonomy" id="4536"/>
    <lineage>
        <taxon>Eukaryota</taxon>
        <taxon>Viridiplantae</taxon>
        <taxon>Streptophyta</taxon>
        <taxon>Embryophyta</taxon>
        <taxon>Tracheophyta</taxon>
        <taxon>Spermatophyta</taxon>
        <taxon>Magnoliopsida</taxon>
        <taxon>Liliopsida</taxon>
        <taxon>Poales</taxon>
        <taxon>Poaceae</taxon>
        <taxon>BOP clade</taxon>
        <taxon>Oryzoideae</taxon>
        <taxon>Oryzeae</taxon>
        <taxon>Oryzinae</taxon>
        <taxon>Oryza</taxon>
    </lineage>
</organism>
<evidence type="ECO:0000313" key="21">
    <source>
        <dbReference type="EnsemblPlants" id="ONIVA04G01180.1"/>
    </source>
</evidence>
<dbReference type="InterPro" id="IPR000719">
    <property type="entry name" value="Prot_kinase_dom"/>
</dbReference>
<comment type="similarity">
    <text evidence="3">In the C-terminal section; belongs to the protein kinase superfamily. Ser/Thr protein kinase family.</text>
</comment>
<evidence type="ECO:0000256" key="2">
    <source>
        <dbReference type="ARBA" id="ARBA00008536"/>
    </source>
</evidence>
<evidence type="ECO:0000256" key="1">
    <source>
        <dbReference type="ARBA" id="ARBA00004251"/>
    </source>
</evidence>
<evidence type="ECO:0000256" key="18">
    <source>
        <dbReference type="SAM" id="MobiDB-lite"/>
    </source>
</evidence>
<dbReference type="PROSITE" id="PS00107">
    <property type="entry name" value="PROTEIN_KINASE_ATP"/>
    <property type="match status" value="1"/>
</dbReference>
<keyword evidence="11 16" id="KW-0067">ATP-binding</keyword>
<dbReference type="Gene3D" id="1.10.510.10">
    <property type="entry name" value="Transferase(Phosphotransferase) domain 1"/>
    <property type="match status" value="1"/>
</dbReference>
<dbReference type="GO" id="GO:0005524">
    <property type="term" value="F:ATP binding"/>
    <property type="evidence" value="ECO:0007669"/>
    <property type="project" value="UniProtKB-UniRule"/>
</dbReference>
<sequence length="468" mass="52636">MTAYISFNGRTGMLVASLWFHDHPSADPVVRVSANLLDPIPITSLLPPQVAVGFSSSTGLCRELHQIMSWSFNSTLALVKKDKHNRGWLLGGLIVGGVLALVLAVWFSLSCWMREKIRKTMEKGTGGARRFEYRDLAAATDHFAEGCKLGKGAFGVVYRGNLKLLDCQVAVKKILKESSEDHKDFFAEVSTISEAKHKNLVKFFGWCCREHSRNILRFMCSCWWKKRNMELFLVYELVDNRNLRNHLHNSDAAAVLPWPTRYKIVKDIGSALLYLHHECKPYILHRDIKPENILLDTNFNVKLADFGLSRIANMDSATLKTTAVGSLGYIDPQCMKDGKVRFNRSSDLYSFGIVLLEIACTGNSREHIWDLYEGGGNFVVESADKRLLATEGGFDNIEMERVIVLGLWCSSSEKDRRPTMWDVMDILNHGAPLPDRDSIVNSTLASTNDVQDTGSNHDEEPLFSLGMQ</sequence>
<dbReference type="FunFam" id="3.30.200.20:FF:001865">
    <property type="entry name" value="Os04g0123750 protein"/>
    <property type="match status" value="1"/>
</dbReference>
<dbReference type="STRING" id="4536.A0A0E0GXD6"/>
<keyword evidence="7" id="KW-0732">Signal</keyword>
<feature type="transmembrane region" description="Helical" evidence="19">
    <location>
        <begin position="88"/>
        <end position="109"/>
    </location>
</feature>
<dbReference type="InterPro" id="IPR017441">
    <property type="entry name" value="Protein_kinase_ATP_BS"/>
</dbReference>
<keyword evidence="15" id="KW-0325">Glycoprotein</keyword>
<dbReference type="OMA" id="CCKENNR"/>
<dbReference type="InterPro" id="IPR013320">
    <property type="entry name" value="ConA-like_dom_sf"/>
</dbReference>
<dbReference type="Gramene" id="ONIVA04G01180.1">
    <property type="protein sequence ID" value="ONIVA04G01180.1"/>
    <property type="gene ID" value="ONIVA04G01180"/>
</dbReference>
<evidence type="ECO:0000256" key="15">
    <source>
        <dbReference type="ARBA" id="ARBA00023180"/>
    </source>
</evidence>
<evidence type="ECO:0000256" key="13">
    <source>
        <dbReference type="ARBA" id="ARBA00023136"/>
    </source>
</evidence>
<name>A0A0E0GXD6_ORYNI</name>
<evidence type="ECO:0000256" key="4">
    <source>
        <dbReference type="ARBA" id="ARBA00022475"/>
    </source>
</evidence>
<keyword evidence="4" id="KW-1003">Cell membrane</keyword>
<dbReference type="FunFam" id="1.10.510.10:FF:000240">
    <property type="entry name" value="Lectin-domain containing receptor kinase A4.3"/>
    <property type="match status" value="1"/>
</dbReference>
<evidence type="ECO:0000256" key="17">
    <source>
        <dbReference type="RuleBase" id="RU000304"/>
    </source>
</evidence>
<dbReference type="GO" id="GO:0030246">
    <property type="term" value="F:carbohydrate binding"/>
    <property type="evidence" value="ECO:0007669"/>
    <property type="project" value="UniProtKB-KW"/>
</dbReference>
<dbReference type="GO" id="GO:0005886">
    <property type="term" value="C:plasma membrane"/>
    <property type="evidence" value="ECO:0007669"/>
    <property type="project" value="UniProtKB-SubCell"/>
</dbReference>
<reference evidence="21" key="1">
    <citation type="submission" date="2015-04" db="UniProtKB">
        <authorList>
            <consortium name="EnsemblPlants"/>
        </authorList>
    </citation>
    <scope>IDENTIFICATION</scope>
    <source>
        <strain evidence="21">SL10</strain>
    </source>
</reference>
<evidence type="ECO:0000256" key="12">
    <source>
        <dbReference type="ARBA" id="ARBA00022989"/>
    </source>
</evidence>
<keyword evidence="9 16" id="KW-0547">Nucleotide-binding</keyword>
<evidence type="ECO:0000256" key="14">
    <source>
        <dbReference type="ARBA" id="ARBA00023170"/>
    </source>
</evidence>
<evidence type="ECO:0000256" key="10">
    <source>
        <dbReference type="ARBA" id="ARBA00022777"/>
    </source>
</evidence>
<comment type="similarity">
    <text evidence="2">In the N-terminal section; belongs to the leguminous lectin family.</text>
</comment>
<keyword evidence="13 19" id="KW-0472">Membrane</keyword>
<dbReference type="GO" id="GO:0002229">
    <property type="term" value="P:defense response to oomycetes"/>
    <property type="evidence" value="ECO:0007669"/>
    <property type="project" value="UniProtKB-ARBA"/>
</dbReference>
<evidence type="ECO:0000256" key="6">
    <source>
        <dbReference type="ARBA" id="ARBA00022692"/>
    </source>
</evidence>
<dbReference type="eggNOG" id="ENOG502QTX3">
    <property type="taxonomic scope" value="Eukaryota"/>
</dbReference>
<keyword evidence="5" id="KW-0808">Transferase</keyword>
<evidence type="ECO:0000256" key="19">
    <source>
        <dbReference type="SAM" id="Phobius"/>
    </source>
</evidence>
<evidence type="ECO:0000256" key="11">
    <source>
        <dbReference type="ARBA" id="ARBA00022840"/>
    </source>
</evidence>
<dbReference type="PROSITE" id="PS50011">
    <property type="entry name" value="PROTEIN_KINASE_DOM"/>
    <property type="match status" value="1"/>
</dbReference>
<comment type="subcellular location">
    <subcellularLocation>
        <location evidence="1">Cell membrane</location>
        <topology evidence="1">Single-pass type I membrane protein</topology>
    </subcellularLocation>
</comment>